<reference evidence="2" key="1">
    <citation type="submission" date="2017-03" db="EMBL/GenBank/DDBJ databases">
        <title>Phytopthora megakarya and P. palmivora, two closely related causual agents of cacao black pod achieved similar genome size and gene model numbers by different mechanisms.</title>
        <authorList>
            <person name="Ali S."/>
            <person name="Shao J."/>
            <person name="Larry D.J."/>
            <person name="Kronmiller B."/>
            <person name="Shen D."/>
            <person name="Strem M.D."/>
            <person name="Melnick R.L."/>
            <person name="Guiltinan M.J."/>
            <person name="Tyler B.M."/>
            <person name="Meinhardt L.W."/>
            <person name="Bailey B.A."/>
        </authorList>
    </citation>
    <scope>NUCLEOTIDE SEQUENCE [LARGE SCALE GENOMIC DNA]</scope>
    <source>
        <strain evidence="2">zdho120</strain>
    </source>
</reference>
<dbReference type="Proteomes" id="UP000198211">
    <property type="component" value="Unassembled WGS sequence"/>
</dbReference>
<comment type="caution">
    <text evidence="1">The sequence shown here is derived from an EMBL/GenBank/DDBJ whole genome shotgun (WGS) entry which is preliminary data.</text>
</comment>
<evidence type="ECO:0000313" key="2">
    <source>
        <dbReference type="Proteomes" id="UP000198211"/>
    </source>
</evidence>
<keyword evidence="2" id="KW-1185">Reference proteome</keyword>
<keyword evidence="1" id="KW-0808">Transferase</keyword>
<name>A0A225VQ81_9STRA</name>
<evidence type="ECO:0000313" key="1">
    <source>
        <dbReference type="EMBL" id="OWZ07691.1"/>
    </source>
</evidence>
<dbReference type="OrthoDB" id="146884at2759"/>
<accession>A0A225VQ81</accession>
<gene>
    <name evidence="1" type="ORF">PHMEG_00019884</name>
</gene>
<organism evidence="1 2">
    <name type="scientific">Phytophthora megakarya</name>
    <dbReference type="NCBI Taxonomy" id="4795"/>
    <lineage>
        <taxon>Eukaryota</taxon>
        <taxon>Sar</taxon>
        <taxon>Stramenopiles</taxon>
        <taxon>Oomycota</taxon>
        <taxon>Peronosporomycetes</taxon>
        <taxon>Peronosporales</taxon>
        <taxon>Peronosporaceae</taxon>
        <taxon>Phytophthora</taxon>
    </lineage>
</organism>
<dbReference type="GO" id="GO:0003964">
    <property type="term" value="F:RNA-directed DNA polymerase activity"/>
    <property type="evidence" value="ECO:0007669"/>
    <property type="project" value="UniProtKB-KW"/>
</dbReference>
<dbReference type="EMBL" id="NBNE01003437">
    <property type="protein sequence ID" value="OWZ07691.1"/>
    <property type="molecule type" value="Genomic_DNA"/>
</dbReference>
<sequence>MIKNFIWSGAFTCDVLRNKAWIDADLAAMSRSKCGLGAPLLCKELMALAATVVASWARDGTTADHVVGDVLQYSGGSRGPKVYVDPMEFASPPPQLKLAWKANLWDTGREVITKVGLHERSKDREEMVTALTLLAVAFEGLSFSWDERHLLVDDAALLGSVHRSYLTNDKEGCGTVCTEWLPYLVSCDLRLYDGVQGRISTARDFSRILGNGYRLRGSIH</sequence>
<keyword evidence="1" id="KW-0695">RNA-directed DNA polymerase</keyword>
<keyword evidence="1" id="KW-0548">Nucleotidyltransferase</keyword>
<dbReference type="AlphaFoldDB" id="A0A225VQ81"/>
<proteinExistence type="predicted"/>
<protein>
    <submittedName>
        <fullName evidence="1">Reverse transcriptase</fullName>
    </submittedName>
</protein>